<comment type="similarity">
    <text evidence="2">Belongs to the sulfotransferase 3 family.</text>
</comment>
<keyword evidence="11" id="KW-1185">Reference proteome</keyword>
<evidence type="ECO:0000256" key="1">
    <source>
        <dbReference type="ARBA" id="ARBA00004323"/>
    </source>
</evidence>
<evidence type="ECO:0000256" key="3">
    <source>
        <dbReference type="ARBA" id="ARBA00022679"/>
    </source>
</evidence>
<dbReference type="InterPro" id="IPR005331">
    <property type="entry name" value="Sulfotransferase"/>
</dbReference>
<comment type="caution">
    <text evidence="10">The sequence shown here is derived from an EMBL/GenBank/DDBJ whole genome shotgun (WGS) entry which is preliminary data.</text>
</comment>
<evidence type="ECO:0000256" key="5">
    <source>
        <dbReference type="ARBA" id="ARBA00022968"/>
    </source>
</evidence>
<keyword evidence="7" id="KW-0333">Golgi apparatus</keyword>
<keyword evidence="5" id="KW-0735">Signal-anchor</keyword>
<evidence type="ECO:0000313" key="10">
    <source>
        <dbReference type="EMBL" id="CAH1772754.1"/>
    </source>
</evidence>
<dbReference type="InterPro" id="IPR007734">
    <property type="entry name" value="Heparan_SO4_2-O-STrfase"/>
</dbReference>
<organism evidence="10 11">
    <name type="scientific">Owenia fusiformis</name>
    <name type="common">Polychaete worm</name>
    <dbReference type="NCBI Taxonomy" id="6347"/>
    <lineage>
        <taxon>Eukaryota</taxon>
        <taxon>Metazoa</taxon>
        <taxon>Spiralia</taxon>
        <taxon>Lophotrochozoa</taxon>
        <taxon>Annelida</taxon>
        <taxon>Polychaeta</taxon>
        <taxon>Sedentaria</taxon>
        <taxon>Canalipalpata</taxon>
        <taxon>Sabellida</taxon>
        <taxon>Oweniida</taxon>
        <taxon>Oweniidae</taxon>
        <taxon>Owenia</taxon>
    </lineage>
</organism>
<keyword evidence="4" id="KW-0812">Transmembrane</keyword>
<dbReference type="GO" id="GO:0000139">
    <property type="term" value="C:Golgi membrane"/>
    <property type="evidence" value="ECO:0007669"/>
    <property type="project" value="UniProtKB-SubCell"/>
</dbReference>
<evidence type="ECO:0000256" key="7">
    <source>
        <dbReference type="ARBA" id="ARBA00023034"/>
    </source>
</evidence>
<evidence type="ECO:0000256" key="2">
    <source>
        <dbReference type="ARBA" id="ARBA00010569"/>
    </source>
</evidence>
<dbReference type="AlphaFoldDB" id="A0A8J1YBG2"/>
<dbReference type="Gene3D" id="3.40.50.300">
    <property type="entry name" value="P-loop containing nucleotide triphosphate hydrolases"/>
    <property type="match status" value="1"/>
</dbReference>
<protein>
    <submittedName>
        <fullName evidence="10">Uncharacterized protein</fullName>
    </submittedName>
</protein>
<evidence type="ECO:0000313" key="11">
    <source>
        <dbReference type="Proteomes" id="UP000749559"/>
    </source>
</evidence>
<dbReference type="OrthoDB" id="10019582at2759"/>
<dbReference type="Pfam" id="PF03567">
    <property type="entry name" value="Sulfotransfer_2"/>
    <property type="match status" value="1"/>
</dbReference>
<proteinExistence type="inferred from homology"/>
<dbReference type="EMBL" id="CAIIXF020000001">
    <property type="protein sequence ID" value="CAH1772754.1"/>
    <property type="molecule type" value="Genomic_DNA"/>
</dbReference>
<evidence type="ECO:0000256" key="6">
    <source>
        <dbReference type="ARBA" id="ARBA00022989"/>
    </source>
</evidence>
<evidence type="ECO:0000256" key="4">
    <source>
        <dbReference type="ARBA" id="ARBA00022692"/>
    </source>
</evidence>
<dbReference type="SUPFAM" id="SSF52540">
    <property type="entry name" value="P-loop containing nucleoside triphosphate hydrolases"/>
    <property type="match status" value="1"/>
</dbReference>
<dbReference type="InterPro" id="IPR027417">
    <property type="entry name" value="P-loop_NTPase"/>
</dbReference>
<sequence length="336" mass="40052">MLASKVYFVFCSVFVISIVAFFVLMADRKLINEPSIFRREKARKLNELELNVLNSGFKKHTVEERMTPFKIYSEANRKLVFYNRMPKCGSRTMLTLFQKRNHVFELTETDIFDERQLNEKELYEYVHSFKKSSKKQLRERHLHFVNFERYGLKQPIYINLIREPFEQALSRYYYHFERGLVKKQLKGRKIQTFEECVVNNLNSSLPIKGCVFSSREYVLWFCGHDEACSYMDYGLAKAKRNIEKYYMLIGLTEEYAETLQALELMLPSYFKGMGKIDTNATKKHKIPSSKKIRPSEKIIQLIKIRLGYNYEIYNFVKQKFHITLKSLGIYYTKNSI</sequence>
<evidence type="ECO:0000256" key="9">
    <source>
        <dbReference type="ARBA" id="ARBA00023180"/>
    </source>
</evidence>
<keyword evidence="9" id="KW-0325">Glycoprotein</keyword>
<comment type="subcellular location">
    <subcellularLocation>
        <location evidence="1">Golgi apparatus membrane</location>
        <topology evidence="1">Single-pass type II membrane protein</topology>
    </subcellularLocation>
</comment>
<dbReference type="GO" id="GO:0008146">
    <property type="term" value="F:sulfotransferase activity"/>
    <property type="evidence" value="ECO:0007669"/>
    <property type="project" value="InterPro"/>
</dbReference>
<dbReference type="PANTHER" id="PTHR12129:SF15">
    <property type="entry name" value="URONYL 2-SULFOTRANSFERASE"/>
    <property type="match status" value="1"/>
</dbReference>
<keyword evidence="8" id="KW-0472">Membrane</keyword>
<accession>A0A8J1YBG2</accession>
<keyword evidence="6" id="KW-1133">Transmembrane helix</keyword>
<dbReference type="PANTHER" id="PTHR12129">
    <property type="entry name" value="HEPARAN SULFATE 2-O-SULFOTRANSFERASE"/>
    <property type="match status" value="1"/>
</dbReference>
<evidence type="ECO:0000256" key="8">
    <source>
        <dbReference type="ARBA" id="ARBA00023136"/>
    </source>
</evidence>
<name>A0A8J1YBG2_OWEFU</name>
<dbReference type="Proteomes" id="UP000749559">
    <property type="component" value="Unassembled WGS sequence"/>
</dbReference>
<keyword evidence="3" id="KW-0808">Transferase</keyword>
<gene>
    <name evidence="10" type="ORF">OFUS_LOCUS469</name>
</gene>
<reference evidence="10" key="1">
    <citation type="submission" date="2022-03" db="EMBL/GenBank/DDBJ databases">
        <authorList>
            <person name="Martin C."/>
        </authorList>
    </citation>
    <scope>NUCLEOTIDE SEQUENCE</scope>
</reference>